<keyword evidence="1" id="KW-0472">Membrane</keyword>
<reference evidence="2" key="1">
    <citation type="submission" date="2021-06" db="EMBL/GenBank/DDBJ databases">
        <authorList>
            <person name="Huq M.A."/>
        </authorList>
    </citation>
    <scope>NUCLEOTIDE SEQUENCE</scope>
    <source>
        <strain evidence="2">MAH-26</strain>
    </source>
</reference>
<evidence type="ECO:0000313" key="2">
    <source>
        <dbReference type="EMBL" id="MBV4358686.1"/>
    </source>
</evidence>
<feature type="transmembrane region" description="Helical" evidence="1">
    <location>
        <begin position="37"/>
        <end position="59"/>
    </location>
</feature>
<protein>
    <recommendedName>
        <fullName evidence="4">Chromate transporter</fullName>
    </recommendedName>
</protein>
<name>A0A9E2S973_9BACT</name>
<dbReference type="Proteomes" id="UP000812270">
    <property type="component" value="Unassembled WGS sequence"/>
</dbReference>
<dbReference type="AlphaFoldDB" id="A0A9E2S973"/>
<keyword evidence="1" id="KW-0812">Transmembrane</keyword>
<keyword evidence="1" id="KW-1133">Transmembrane helix</keyword>
<evidence type="ECO:0008006" key="4">
    <source>
        <dbReference type="Google" id="ProtNLM"/>
    </source>
</evidence>
<evidence type="ECO:0000256" key="1">
    <source>
        <dbReference type="SAM" id="Phobius"/>
    </source>
</evidence>
<organism evidence="2 3">
    <name type="scientific">Pinibacter aurantiacus</name>
    <dbReference type="NCBI Taxonomy" id="2851599"/>
    <lineage>
        <taxon>Bacteria</taxon>
        <taxon>Pseudomonadati</taxon>
        <taxon>Bacteroidota</taxon>
        <taxon>Chitinophagia</taxon>
        <taxon>Chitinophagales</taxon>
        <taxon>Chitinophagaceae</taxon>
        <taxon>Pinibacter</taxon>
    </lineage>
</organism>
<sequence length="94" mass="10483">MYVLYGNIPLINSMFNGLKPAEIAPIIIALFKIGKKALHGTIHIVVAKVAFVCIFFFNISLLKTIIATIFLGLIVKAINHPGSMPRRLKNKFQF</sequence>
<dbReference type="EMBL" id="JAHSPG010000013">
    <property type="protein sequence ID" value="MBV4358686.1"/>
    <property type="molecule type" value="Genomic_DNA"/>
</dbReference>
<proteinExistence type="predicted"/>
<accession>A0A9E2S973</accession>
<evidence type="ECO:0000313" key="3">
    <source>
        <dbReference type="Proteomes" id="UP000812270"/>
    </source>
</evidence>
<keyword evidence="3" id="KW-1185">Reference proteome</keyword>
<gene>
    <name evidence="2" type="ORF">KTO63_16095</name>
</gene>
<comment type="caution">
    <text evidence="2">The sequence shown here is derived from an EMBL/GenBank/DDBJ whole genome shotgun (WGS) entry which is preliminary data.</text>
</comment>